<keyword evidence="6" id="KW-0326">Glycosidase</keyword>
<dbReference type="GO" id="GO:0005576">
    <property type="term" value="C:extracellular region"/>
    <property type="evidence" value="ECO:0007669"/>
    <property type="project" value="UniProtKB-SubCell"/>
</dbReference>
<accession>A0A8H7W3T6</accession>
<dbReference type="Pfam" id="PF00150">
    <property type="entry name" value="Cellulase"/>
    <property type="match status" value="1"/>
</dbReference>
<feature type="region of interest" description="Disordered" evidence="10">
    <location>
        <begin position="636"/>
        <end position="660"/>
    </location>
</feature>
<dbReference type="SUPFAM" id="SSF51445">
    <property type="entry name" value="(Trans)glycosidases"/>
    <property type="match status" value="1"/>
</dbReference>
<dbReference type="OrthoDB" id="62120at2759"/>
<evidence type="ECO:0000256" key="8">
    <source>
        <dbReference type="ARBA" id="ARBA00036824"/>
    </source>
</evidence>
<evidence type="ECO:0000256" key="5">
    <source>
        <dbReference type="ARBA" id="ARBA00022801"/>
    </source>
</evidence>
<evidence type="ECO:0000313" key="13">
    <source>
        <dbReference type="EMBL" id="KAG4416636.1"/>
    </source>
</evidence>
<evidence type="ECO:0000256" key="1">
    <source>
        <dbReference type="ARBA" id="ARBA00004613"/>
    </source>
</evidence>
<keyword evidence="5" id="KW-0378">Hydrolase</keyword>
<evidence type="ECO:0000256" key="7">
    <source>
        <dbReference type="ARBA" id="ARBA00023316"/>
    </source>
</evidence>
<dbReference type="PROSITE" id="PS00659">
    <property type="entry name" value="GLYCOSYL_HYDROL_F5"/>
    <property type="match status" value="1"/>
</dbReference>
<dbReference type="EMBL" id="JAFJYH010000179">
    <property type="protein sequence ID" value="KAG4416636.1"/>
    <property type="molecule type" value="Genomic_DNA"/>
</dbReference>
<keyword evidence="4 11" id="KW-0732">Signal</keyword>
<dbReference type="InterPro" id="IPR050386">
    <property type="entry name" value="Glycosyl_hydrolase_5"/>
</dbReference>
<name>A0A8H7W3T6_9HELO</name>
<feature type="domain" description="Glycoside hydrolase family 5" evidence="12">
    <location>
        <begin position="310"/>
        <end position="548"/>
    </location>
</feature>
<dbReference type="InterPro" id="IPR017853">
    <property type="entry name" value="GH"/>
</dbReference>
<dbReference type="Gene3D" id="3.20.20.80">
    <property type="entry name" value="Glycosidases"/>
    <property type="match status" value="1"/>
</dbReference>
<keyword evidence="14" id="KW-1185">Reference proteome</keyword>
<evidence type="ECO:0000256" key="10">
    <source>
        <dbReference type="SAM" id="MobiDB-lite"/>
    </source>
</evidence>
<feature type="signal peptide" evidence="11">
    <location>
        <begin position="1"/>
        <end position="21"/>
    </location>
</feature>
<evidence type="ECO:0000313" key="14">
    <source>
        <dbReference type="Proteomes" id="UP000664132"/>
    </source>
</evidence>
<organism evidence="13 14">
    <name type="scientific">Cadophora malorum</name>
    <dbReference type="NCBI Taxonomy" id="108018"/>
    <lineage>
        <taxon>Eukaryota</taxon>
        <taxon>Fungi</taxon>
        <taxon>Dikarya</taxon>
        <taxon>Ascomycota</taxon>
        <taxon>Pezizomycotina</taxon>
        <taxon>Leotiomycetes</taxon>
        <taxon>Helotiales</taxon>
        <taxon>Ploettnerulaceae</taxon>
        <taxon>Cadophora</taxon>
    </lineage>
</organism>
<feature type="chain" id="PRO_5034004305" description="glucan 1,3-beta-glucosidase" evidence="11">
    <location>
        <begin position="22"/>
        <end position="660"/>
    </location>
</feature>
<dbReference type="InterPro" id="IPR001547">
    <property type="entry name" value="Glyco_hydro_5"/>
</dbReference>
<dbReference type="InterPro" id="IPR018087">
    <property type="entry name" value="Glyco_hydro_5_CS"/>
</dbReference>
<evidence type="ECO:0000256" key="6">
    <source>
        <dbReference type="ARBA" id="ARBA00023295"/>
    </source>
</evidence>
<dbReference type="PANTHER" id="PTHR31297:SF1">
    <property type="entry name" value="GLUCAN 1,3-BETA-GLUCOSIDASE I_II-RELATED"/>
    <property type="match status" value="1"/>
</dbReference>
<dbReference type="GO" id="GO:0071555">
    <property type="term" value="P:cell wall organization"/>
    <property type="evidence" value="ECO:0007669"/>
    <property type="project" value="UniProtKB-KW"/>
</dbReference>
<dbReference type="EC" id="3.2.1.58" evidence="9"/>
<evidence type="ECO:0000256" key="2">
    <source>
        <dbReference type="ARBA" id="ARBA00005641"/>
    </source>
</evidence>
<evidence type="ECO:0000259" key="12">
    <source>
        <dbReference type="Pfam" id="PF00150"/>
    </source>
</evidence>
<comment type="subcellular location">
    <subcellularLocation>
        <location evidence="1">Secreted</location>
    </subcellularLocation>
</comment>
<dbReference type="GO" id="GO:0009251">
    <property type="term" value="P:glucan catabolic process"/>
    <property type="evidence" value="ECO:0007669"/>
    <property type="project" value="TreeGrafter"/>
</dbReference>
<dbReference type="GO" id="GO:0009986">
    <property type="term" value="C:cell surface"/>
    <property type="evidence" value="ECO:0007669"/>
    <property type="project" value="TreeGrafter"/>
</dbReference>
<evidence type="ECO:0000256" key="3">
    <source>
        <dbReference type="ARBA" id="ARBA00022525"/>
    </source>
</evidence>
<sequence length="660" mass="69656">MWTSLPTALLALILLSDSALARRQRRSAAALQERDAAVPPVVVYSTYTVVPVPVSPTPAVVLTTFTAVPLPLSATPAVFLETFTPVPMPDKPTPALISASFTAVPMPIVATPAIISDSFAVNSMPSGIQTPSGISFPSFPTGTGIPAGIFYTGYGSGSGTGTGSSHPQPTGFVGTSGISSGTRVPPTASPPVNSTSTSIPFFTLNEPASTPAPTFTSINQLVPASTFVTFSATPAVQVSSLLSSSLSFQAAPPTPTPPTASSTNTSVPFLRGVNLGGWLVLEKWMNPDAFTGAFSSAVDQYTFDSISGSASALETHWSTFFTESDIQALAATGLNALRIPIGFWAYDNDDTPYQKGADAYLEKAIEWARNCGMYVWVDLHGSPGSQNGFDNSGQAGEVNWQQPGNLARSISVLKTMAAKYGQAKYADVVVGLELVNEPISWDNNKFNTTQAWAQDAYAAVKAEVENESLVIVMHDAFEGAGAWTDVAEKLNGDGPKTFGIDTHLYQLFTDADNSLTQIEHITTACGWAQNLASANAIMPTYVGEWSAATNICVNPDGSTTAGTSCSTEGCQCQSVQFDDWNDGMVEQVRRYVEAQMDVFESSSSGYFLWSAKGPGGWGFLNGIENGAIPNPVTERKYPGQCGGEKRRSVRGMLGRSGEAF</sequence>
<proteinExistence type="inferred from homology"/>
<keyword evidence="7" id="KW-0961">Cell wall biogenesis/degradation</keyword>
<evidence type="ECO:0000256" key="9">
    <source>
        <dbReference type="ARBA" id="ARBA00038929"/>
    </source>
</evidence>
<reference evidence="13" key="1">
    <citation type="submission" date="2021-02" db="EMBL/GenBank/DDBJ databases">
        <title>Genome sequence Cadophora malorum strain M34.</title>
        <authorList>
            <person name="Stefanovic E."/>
            <person name="Vu D."/>
            <person name="Scully C."/>
            <person name="Dijksterhuis J."/>
            <person name="Roader J."/>
            <person name="Houbraken J."/>
        </authorList>
    </citation>
    <scope>NUCLEOTIDE SEQUENCE</scope>
    <source>
        <strain evidence="13">M34</strain>
    </source>
</reference>
<dbReference type="AlphaFoldDB" id="A0A8H7W3T6"/>
<dbReference type="PANTHER" id="PTHR31297">
    <property type="entry name" value="GLUCAN ENDO-1,6-BETA-GLUCOSIDASE B"/>
    <property type="match status" value="1"/>
</dbReference>
<dbReference type="Proteomes" id="UP000664132">
    <property type="component" value="Unassembled WGS sequence"/>
</dbReference>
<dbReference type="GO" id="GO:0004338">
    <property type="term" value="F:glucan exo-1,3-beta-glucosidase activity"/>
    <property type="evidence" value="ECO:0007669"/>
    <property type="project" value="UniProtKB-EC"/>
</dbReference>
<comment type="similarity">
    <text evidence="2">Belongs to the glycosyl hydrolase 5 (cellulase A) family.</text>
</comment>
<evidence type="ECO:0000256" key="11">
    <source>
        <dbReference type="SAM" id="SignalP"/>
    </source>
</evidence>
<keyword evidence="3" id="KW-0964">Secreted</keyword>
<evidence type="ECO:0000256" key="4">
    <source>
        <dbReference type="ARBA" id="ARBA00022729"/>
    </source>
</evidence>
<comment type="caution">
    <text evidence="13">The sequence shown here is derived from an EMBL/GenBank/DDBJ whole genome shotgun (WGS) entry which is preliminary data.</text>
</comment>
<gene>
    <name evidence="13" type="ORF">IFR04_010216</name>
</gene>
<protein>
    <recommendedName>
        <fullName evidence="9">glucan 1,3-beta-glucosidase</fullName>
        <ecNumber evidence="9">3.2.1.58</ecNumber>
    </recommendedName>
</protein>
<comment type="catalytic activity">
    <reaction evidence="8">
        <text>Successive hydrolysis of beta-D-glucose units from the non-reducing ends of (1-&gt;3)-beta-D-glucans, releasing alpha-glucose.</text>
        <dbReference type="EC" id="3.2.1.58"/>
    </reaction>
</comment>